<keyword evidence="1" id="KW-0547">Nucleotide-binding</keyword>
<dbReference type="KEGG" id="acaf:CA12_28890"/>
<dbReference type="PANTHER" id="PTHR11274:SF0">
    <property type="entry name" value="GENERAL TRANSCRIPTION AND DNA REPAIR FACTOR IIH HELICASE SUBUNIT XPB"/>
    <property type="match status" value="1"/>
</dbReference>
<dbReference type="PROSITE" id="PS51192">
    <property type="entry name" value="HELICASE_ATP_BIND_1"/>
    <property type="match status" value="1"/>
</dbReference>
<keyword evidence="2" id="KW-0378">Hydrolase</keyword>
<dbReference type="SUPFAM" id="SSF52540">
    <property type="entry name" value="P-loop containing nucleoside triphosphate hydrolases"/>
    <property type="match status" value="1"/>
</dbReference>
<dbReference type="GO" id="GO:0016787">
    <property type="term" value="F:hydrolase activity"/>
    <property type="evidence" value="ECO:0007669"/>
    <property type="project" value="UniProtKB-KW"/>
</dbReference>
<dbReference type="Gene3D" id="3.40.50.300">
    <property type="entry name" value="P-loop containing nucleotide triphosphate hydrolases"/>
    <property type="match status" value="2"/>
</dbReference>
<evidence type="ECO:0000256" key="3">
    <source>
        <dbReference type="ARBA" id="ARBA00022806"/>
    </source>
</evidence>
<dbReference type="InterPro" id="IPR001650">
    <property type="entry name" value="Helicase_C-like"/>
</dbReference>
<keyword evidence="3" id="KW-0347">Helicase</keyword>
<proteinExistence type="predicted"/>
<gene>
    <name evidence="7" type="ORF">CA12_28890</name>
</gene>
<dbReference type="SMART" id="SM00490">
    <property type="entry name" value="HELICc"/>
    <property type="match status" value="1"/>
</dbReference>
<evidence type="ECO:0000256" key="4">
    <source>
        <dbReference type="ARBA" id="ARBA00022840"/>
    </source>
</evidence>
<reference evidence="7 8" key="1">
    <citation type="submission" date="2019-02" db="EMBL/GenBank/DDBJ databases">
        <title>Deep-cultivation of Planctomycetes and their phenomic and genomic characterization uncovers novel biology.</title>
        <authorList>
            <person name="Wiegand S."/>
            <person name="Jogler M."/>
            <person name="Boedeker C."/>
            <person name="Pinto D."/>
            <person name="Vollmers J."/>
            <person name="Rivas-Marin E."/>
            <person name="Kohn T."/>
            <person name="Peeters S.H."/>
            <person name="Heuer A."/>
            <person name="Rast P."/>
            <person name="Oberbeckmann S."/>
            <person name="Bunk B."/>
            <person name="Jeske O."/>
            <person name="Meyerdierks A."/>
            <person name="Storesund J.E."/>
            <person name="Kallscheuer N."/>
            <person name="Luecker S."/>
            <person name="Lage O.M."/>
            <person name="Pohl T."/>
            <person name="Merkel B.J."/>
            <person name="Hornburger P."/>
            <person name="Mueller R.-W."/>
            <person name="Bruemmer F."/>
            <person name="Labrenz M."/>
            <person name="Spormann A.M."/>
            <person name="Op den Camp H."/>
            <person name="Overmann J."/>
            <person name="Amann R."/>
            <person name="Jetten M.S.M."/>
            <person name="Mascher T."/>
            <person name="Medema M.H."/>
            <person name="Devos D.P."/>
            <person name="Kaster A.-K."/>
            <person name="Ovreas L."/>
            <person name="Rohde M."/>
            <person name="Galperin M.Y."/>
            <person name="Jogler C."/>
        </authorList>
    </citation>
    <scope>NUCLEOTIDE SEQUENCE [LARGE SCALE GENOMIC DNA]</scope>
    <source>
        <strain evidence="7 8">CA12</strain>
    </source>
</reference>
<evidence type="ECO:0000256" key="2">
    <source>
        <dbReference type="ARBA" id="ARBA00022801"/>
    </source>
</evidence>
<keyword evidence="4" id="KW-0067">ATP-binding</keyword>
<dbReference type="Proteomes" id="UP000318741">
    <property type="component" value="Chromosome"/>
</dbReference>
<feature type="domain" description="Helicase ATP-binding" evidence="5">
    <location>
        <begin position="157"/>
        <end position="326"/>
    </location>
</feature>
<evidence type="ECO:0000313" key="8">
    <source>
        <dbReference type="Proteomes" id="UP000318741"/>
    </source>
</evidence>
<dbReference type="PANTHER" id="PTHR11274">
    <property type="entry name" value="RAD25/XP-B DNA REPAIR HELICASE"/>
    <property type="match status" value="1"/>
</dbReference>
<dbReference type="EMBL" id="CP036265">
    <property type="protein sequence ID" value="QDT16782.1"/>
    <property type="molecule type" value="Genomic_DNA"/>
</dbReference>
<name>A0A517PBP3_9PLAN</name>
<dbReference type="AlphaFoldDB" id="A0A517PBP3"/>
<dbReference type="PROSITE" id="PS51194">
    <property type="entry name" value="HELICASE_CTER"/>
    <property type="match status" value="1"/>
</dbReference>
<sequence>MEWAIAAGCLQIRVATVVPPDGRVTGAFFEGIYHEKLGLLARKAFVEAFEGSANETAAAYTRNYERLLFHAPGVATSAVEEHFERLWENATPGVSVLPLHDAFRAGLMTARNEQPTVANSVSVEDASVGATADSVPPEILRRPARFALRDYQQAAIDGWFAARGVGIYAMATGTGKTFTALCTAEELYRRAGGPLAVVIVAPYLNLVSQWLKEGRRFGLDPLECSGSRHAWKPAADATVHQLNAGTRLLATFATTNATFSGDAFQDMLDSLKVRTLLIADEVHNLGARNLRAALPERVTLRLGLSATPSRWMDQEGTAAVNRYFGSAVADVSLGDALKMRPPVLTPYKYFPILIELDDDEREEYLLLTKQLARFMADPRDENLSETALGLLLKRARLLGSASGKLPALRTALEPHRKSRFNLIYCGDGRVEIESAVSSSSLRIGDGETVRQVKAAAAMASELGMTASTYTAEVSANERADVMSAFEEGTIQALVAIRCLDEGVDVPAVRRAFILASSTNPRQFIQRRGRVLRRAEGKELAEIYDFVVVPPAEAADPDSPEYRPMRGLLEREFARVAEFADLALNGPQARATLLPTLEALGLSHL</sequence>
<dbReference type="InterPro" id="IPR027417">
    <property type="entry name" value="P-loop_NTPase"/>
</dbReference>
<dbReference type="InterPro" id="IPR050615">
    <property type="entry name" value="ATP-dep_DNA_Helicase"/>
</dbReference>
<feature type="domain" description="Helicase C-terminal" evidence="6">
    <location>
        <begin position="431"/>
        <end position="584"/>
    </location>
</feature>
<keyword evidence="8" id="KW-1185">Reference proteome</keyword>
<dbReference type="GO" id="GO:0005524">
    <property type="term" value="F:ATP binding"/>
    <property type="evidence" value="ECO:0007669"/>
    <property type="project" value="UniProtKB-KW"/>
</dbReference>
<evidence type="ECO:0000259" key="6">
    <source>
        <dbReference type="PROSITE" id="PS51194"/>
    </source>
</evidence>
<dbReference type="SMART" id="SM00487">
    <property type="entry name" value="DEXDc"/>
    <property type="match status" value="1"/>
</dbReference>
<dbReference type="Pfam" id="PF04851">
    <property type="entry name" value="ResIII"/>
    <property type="match status" value="1"/>
</dbReference>
<dbReference type="GO" id="GO:0003677">
    <property type="term" value="F:DNA binding"/>
    <property type="evidence" value="ECO:0007669"/>
    <property type="project" value="InterPro"/>
</dbReference>
<dbReference type="InterPro" id="IPR006935">
    <property type="entry name" value="Helicase/UvrB_N"/>
</dbReference>
<dbReference type="InterPro" id="IPR014001">
    <property type="entry name" value="Helicase_ATP-bd"/>
</dbReference>
<protein>
    <submittedName>
        <fullName evidence="7">Type III restriction enzyme, res subunit</fullName>
    </submittedName>
</protein>
<dbReference type="RefSeq" id="WP_207622005.1">
    <property type="nucleotide sequence ID" value="NZ_CP036265.1"/>
</dbReference>
<evidence type="ECO:0000256" key="1">
    <source>
        <dbReference type="ARBA" id="ARBA00022741"/>
    </source>
</evidence>
<evidence type="ECO:0000259" key="5">
    <source>
        <dbReference type="PROSITE" id="PS51192"/>
    </source>
</evidence>
<accession>A0A517PBP3</accession>
<dbReference type="GO" id="GO:0004386">
    <property type="term" value="F:helicase activity"/>
    <property type="evidence" value="ECO:0007669"/>
    <property type="project" value="UniProtKB-KW"/>
</dbReference>
<dbReference type="Pfam" id="PF00271">
    <property type="entry name" value="Helicase_C"/>
    <property type="match status" value="1"/>
</dbReference>
<evidence type="ECO:0000313" key="7">
    <source>
        <dbReference type="EMBL" id="QDT16782.1"/>
    </source>
</evidence>
<organism evidence="7 8">
    <name type="scientific">Alienimonas californiensis</name>
    <dbReference type="NCBI Taxonomy" id="2527989"/>
    <lineage>
        <taxon>Bacteria</taxon>
        <taxon>Pseudomonadati</taxon>
        <taxon>Planctomycetota</taxon>
        <taxon>Planctomycetia</taxon>
        <taxon>Planctomycetales</taxon>
        <taxon>Planctomycetaceae</taxon>
        <taxon>Alienimonas</taxon>
    </lineage>
</organism>